<reference evidence="2" key="2">
    <citation type="submission" date="2015-01" db="EMBL/GenBank/DDBJ databases">
        <title>Evolutionary Origins and Diversification of the Mycorrhizal Mutualists.</title>
        <authorList>
            <consortium name="DOE Joint Genome Institute"/>
            <consortium name="Mycorrhizal Genomics Consortium"/>
            <person name="Kohler A."/>
            <person name="Kuo A."/>
            <person name="Nagy L.G."/>
            <person name="Floudas D."/>
            <person name="Copeland A."/>
            <person name="Barry K.W."/>
            <person name="Cichocki N."/>
            <person name="Veneault-Fourrey C."/>
            <person name="LaButti K."/>
            <person name="Lindquist E.A."/>
            <person name="Lipzen A."/>
            <person name="Lundell T."/>
            <person name="Morin E."/>
            <person name="Murat C."/>
            <person name="Riley R."/>
            <person name="Ohm R."/>
            <person name="Sun H."/>
            <person name="Tunlid A."/>
            <person name="Henrissat B."/>
            <person name="Grigoriev I.V."/>
            <person name="Hibbett D.S."/>
            <person name="Martin F."/>
        </authorList>
    </citation>
    <scope>NUCLEOTIDE SEQUENCE [LARGE SCALE GENOMIC DNA]</scope>
    <source>
        <strain evidence="2">Ve08.2h10</strain>
    </source>
</reference>
<dbReference type="SUPFAM" id="SSF50630">
    <property type="entry name" value="Acid proteases"/>
    <property type="match status" value="1"/>
</dbReference>
<dbReference type="STRING" id="930991.A0A0D0C7W6"/>
<protein>
    <submittedName>
        <fullName evidence="1">Uncharacterized protein</fullName>
    </submittedName>
</protein>
<dbReference type="EMBL" id="KN826396">
    <property type="protein sequence ID" value="KIK79032.1"/>
    <property type="molecule type" value="Genomic_DNA"/>
</dbReference>
<gene>
    <name evidence="1" type="ORF">PAXRUDRAFT_16543</name>
</gene>
<dbReference type="AlphaFoldDB" id="A0A0D0C7W6"/>
<organism evidence="1 2">
    <name type="scientific">Paxillus rubicundulus Ve08.2h10</name>
    <dbReference type="NCBI Taxonomy" id="930991"/>
    <lineage>
        <taxon>Eukaryota</taxon>
        <taxon>Fungi</taxon>
        <taxon>Dikarya</taxon>
        <taxon>Basidiomycota</taxon>
        <taxon>Agaricomycotina</taxon>
        <taxon>Agaricomycetes</taxon>
        <taxon>Agaricomycetidae</taxon>
        <taxon>Boletales</taxon>
        <taxon>Paxilineae</taxon>
        <taxon>Paxillaceae</taxon>
        <taxon>Paxillus</taxon>
    </lineage>
</organism>
<dbReference type="Gene3D" id="2.40.70.10">
    <property type="entry name" value="Acid Proteases"/>
    <property type="match status" value="1"/>
</dbReference>
<evidence type="ECO:0000313" key="2">
    <source>
        <dbReference type="Proteomes" id="UP000054538"/>
    </source>
</evidence>
<keyword evidence="2" id="KW-1185">Reference proteome</keyword>
<evidence type="ECO:0000313" key="1">
    <source>
        <dbReference type="EMBL" id="KIK79032.1"/>
    </source>
</evidence>
<sequence length="110" mass="11897">MFTGLALEQSSGEDPLIGGYDSRFANVSDTSEYAVTPSSSSPWTPAMNNMPSLSSTGTSLAYIRSDAVDAIYSVIEEVVHVKTKYQDSWYVLCMTQTNLPFTFGKAPLGP</sequence>
<dbReference type="InParanoid" id="A0A0D0C7W6"/>
<proteinExistence type="predicted"/>
<dbReference type="HOGENOM" id="CLU_2171840_0_0_1"/>
<reference evidence="1 2" key="1">
    <citation type="submission" date="2014-04" db="EMBL/GenBank/DDBJ databases">
        <authorList>
            <consortium name="DOE Joint Genome Institute"/>
            <person name="Kuo A."/>
            <person name="Kohler A."/>
            <person name="Jargeat P."/>
            <person name="Nagy L.G."/>
            <person name="Floudas D."/>
            <person name="Copeland A."/>
            <person name="Barry K.W."/>
            <person name="Cichocki N."/>
            <person name="Veneault-Fourrey C."/>
            <person name="LaButti K."/>
            <person name="Lindquist E.A."/>
            <person name="Lipzen A."/>
            <person name="Lundell T."/>
            <person name="Morin E."/>
            <person name="Murat C."/>
            <person name="Sun H."/>
            <person name="Tunlid A."/>
            <person name="Henrissat B."/>
            <person name="Grigoriev I.V."/>
            <person name="Hibbett D.S."/>
            <person name="Martin F."/>
            <person name="Nordberg H.P."/>
            <person name="Cantor M.N."/>
            <person name="Hua S.X."/>
        </authorList>
    </citation>
    <scope>NUCLEOTIDE SEQUENCE [LARGE SCALE GENOMIC DNA]</scope>
    <source>
        <strain evidence="1 2">Ve08.2h10</strain>
    </source>
</reference>
<dbReference type="Proteomes" id="UP000054538">
    <property type="component" value="Unassembled WGS sequence"/>
</dbReference>
<dbReference type="OrthoDB" id="771136at2759"/>
<dbReference type="InterPro" id="IPR021109">
    <property type="entry name" value="Peptidase_aspartic_dom_sf"/>
</dbReference>
<accession>A0A0D0C7W6</accession>
<name>A0A0D0C7W6_9AGAM</name>